<accession>A0A0S4J406</accession>
<name>A0A0S4J406_BODSA</name>
<proteinExistence type="predicted"/>
<protein>
    <submittedName>
        <fullName evidence="2">Uncharacterized protein</fullName>
    </submittedName>
</protein>
<feature type="region of interest" description="Disordered" evidence="1">
    <location>
        <begin position="1"/>
        <end position="98"/>
    </location>
</feature>
<feature type="compositionally biased region" description="Low complexity" evidence="1">
    <location>
        <begin position="689"/>
        <end position="704"/>
    </location>
</feature>
<dbReference type="VEuPathDB" id="TriTrypDB:BSAL_05280"/>
<dbReference type="EMBL" id="CYKH01000770">
    <property type="protein sequence ID" value="CUG36993.1"/>
    <property type="molecule type" value="Genomic_DNA"/>
</dbReference>
<sequence>MRRGVEATSLVTNRDEVLIEEGDSDAEGVEIDLDMTPAKRAGTQSPNRSNASPPHSAIKLQRNAAGDLVSPRGGRPWLKTTQSVGSKARGKASEAPPRKERHFAMIEADEERLERALTKNAGIAAGERMYYLAMKRRQRSVSQQQAATDKSPKVDKECTFHPALSSGTVRLIDDTGGYRPPCERFDAQELRLAKSRLIQQHANMQTLSSDCTFTPAVDSVSQALVKRSRSASRSRSEERAGPRLFDEGMKRLQHQKFMATQIKLMEDEERVGGLLRLGKGDADAVSRRLHQWQVKKDHDIELLRHEEVLSWRPQRSRSCDDQAFFTRLHAPPTESPRPARAASPSKVAPGSKKRGGHQDAHTVASPDKEIRVSERSRQLAGELQKIRFRALFAKYVPSASPDGTVTVELVRDQVKKLFPHDAGIADALSHFKLGEQISRNAFVAALCAYERRFGPQRWGRMEHHRLQEEDSDDDVRPRRVTGRPQISTHTQELVAHRGRNGKPIFDQLLERGKESEKRKQQRQQEVLQEQAKELTFWPSISGGRSVAGTSQRAHGPTKQRSASAPRTPTTPVAASNAIRSGVASLNVSVEHHSDSGARSTPYRAFGSADTRRHAPRDWRDNASKCDEVDDLLRSIDEQLLTGGAPPAGLTTAPSRCDAPISPFRGEEAFSRLDLSVHESQLHRQATGARRSSPSRLPTSPSVTTHGKMDSLLNTRTPLRKVDWNQSLGGRNTAHNISGSSLRTPPSTSKRSPPPPPKIASFAADADDLLDLIYCDVSIEKRYTHVQQHWSPLKQQRGGRTTATTVTKRHTQLLKENRAIVVEGRSRKAFR</sequence>
<feature type="region of interest" description="Disordered" evidence="1">
    <location>
        <begin position="537"/>
        <end position="575"/>
    </location>
</feature>
<feature type="region of interest" description="Disordered" evidence="1">
    <location>
        <begin position="328"/>
        <end position="369"/>
    </location>
</feature>
<feature type="region of interest" description="Disordered" evidence="1">
    <location>
        <begin position="678"/>
        <end position="757"/>
    </location>
</feature>
<reference evidence="3" key="1">
    <citation type="submission" date="2015-09" db="EMBL/GenBank/DDBJ databases">
        <authorList>
            <consortium name="Pathogen Informatics"/>
        </authorList>
    </citation>
    <scope>NUCLEOTIDE SEQUENCE [LARGE SCALE GENOMIC DNA]</scope>
    <source>
        <strain evidence="3">Lake Konstanz</strain>
    </source>
</reference>
<evidence type="ECO:0000256" key="1">
    <source>
        <dbReference type="SAM" id="MobiDB-lite"/>
    </source>
</evidence>
<feature type="compositionally biased region" description="Polar residues" evidence="1">
    <location>
        <begin position="547"/>
        <end position="573"/>
    </location>
</feature>
<dbReference type="OMA" id="PHCERSA"/>
<feature type="compositionally biased region" description="Acidic residues" evidence="1">
    <location>
        <begin position="18"/>
        <end position="33"/>
    </location>
</feature>
<gene>
    <name evidence="2" type="ORF">BSAL_05280</name>
</gene>
<dbReference type="Proteomes" id="UP000051952">
    <property type="component" value="Unassembled WGS sequence"/>
</dbReference>
<feature type="region of interest" description="Disordered" evidence="1">
    <location>
        <begin position="642"/>
        <end position="662"/>
    </location>
</feature>
<organism evidence="2 3">
    <name type="scientific">Bodo saltans</name>
    <name type="common">Flagellated protozoan</name>
    <dbReference type="NCBI Taxonomy" id="75058"/>
    <lineage>
        <taxon>Eukaryota</taxon>
        <taxon>Discoba</taxon>
        <taxon>Euglenozoa</taxon>
        <taxon>Kinetoplastea</taxon>
        <taxon>Metakinetoplastina</taxon>
        <taxon>Eubodonida</taxon>
        <taxon>Bodonidae</taxon>
        <taxon>Bodo</taxon>
    </lineage>
</organism>
<feature type="region of interest" description="Disordered" evidence="1">
    <location>
        <begin position="464"/>
        <end position="502"/>
    </location>
</feature>
<dbReference type="AlphaFoldDB" id="A0A0S4J406"/>
<feature type="region of interest" description="Disordered" evidence="1">
    <location>
        <begin position="589"/>
        <end position="621"/>
    </location>
</feature>
<feature type="compositionally biased region" description="Polar residues" evidence="1">
    <location>
        <begin position="42"/>
        <end position="53"/>
    </location>
</feature>
<feature type="compositionally biased region" description="Basic and acidic residues" evidence="1">
    <location>
        <begin position="356"/>
        <end position="369"/>
    </location>
</feature>
<feature type="compositionally biased region" description="Basic and acidic residues" evidence="1">
    <location>
        <begin position="609"/>
        <end position="621"/>
    </location>
</feature>
<evidence type="ECO:0000313" key="3">
    <source>
        <dbReference type="Proteomes" id="UP000051952"/>
    </source>
</evidence>
<keyword evidence="3" id="KW-1185">Reference proteome</keyword>
<evidence type="ECO:0000313" key="2">
    <source>
        <dbReference type="EMBL" id="CUG36993.1"/>
    </source>
</evidence>
<feature type="compositionally biased region" description="Low complexity" evidence="1">
    <location>
        <begin position="739"/>
        <end position="750"/>
    </location>
</feature>
<feature type="compositionally biased region" description="Polar residues" evidence="1">
    <location>
        <begin position="723"/>
        <end position="738"/>
    </location>
</feature>